<dbReference type="PANTHER" id="PTHR11662:SF450">
    <property type="entry name" value="BLR1003 PROTEIN"/>
    <property type="match status" value="1"/>
</dbReference>
<dbReference type="RefSeq" id="WP_173946817.1">
    <property type="nucleotide sequence ID" value="NZ_CP102845.1"/>
</dbReference>
<dbReference type="InterPro" id="IPR020846">
    <property type="entry name" value="MFS_dom"/>
</dbReference>
<keyword evidence="8" id="KW-1185">Reference proteome</keyword>
<feature type="transmembrane region" description="Helical" evidence="5">
    <location>
        <begin position="84"/>
        <end position="112"/>
    </location>
</feature>
<feature type="domain" description="Major facilitator superfamily (MFS) profile" evidence="6">
    <location>
        <begin position="20"/>
        <end position="419"/>
    </location>
</feature>
<feature type="transmembrane region" description="Helical" evidence="5">
    <location>
        <begin position="297"/>
        <end position="319"/>
    </location>
</feature>
<keyword evidence="3 5" id="KW-1133">Transmembrane helix</keyword>
<name>A0ABY5RP74_9HYPH</name>
<comment type="subcellular location">
    <subcellularLocation>
        <location evidence="1">Membrane</location>
        <topology evidence="1">Multi-pass membrane protein</topology>
    </subcellularLocation>
</comment>
<feature type="transmembrane region" description="Helical" evidence="5">
    <location>
        <begin position="395"/>
        <end position="415"/>
    </location>
</feature>
<feature type="transmembrane region" description="Helical" evidence="5">
    <location>
        <begin position="325"/>
        <end position="348"/>
    </location>
</feature>
<evidence type="ECO:0000256" key="1">
    <source>
        <dbReference type="ARBA" id="ARBA00004141"/>
    </source>
</evidence>
<dbReference type="Pfam" id="PF07690">
    <property type="entry name" value="MFS_1"/>
    <property type="match status" value="1"/>
</dbReference>
<feature type="transmembrane region" description="Helical" evidence="5">
    <location>
        <begin position="176"/>
        <end position="194"/>
    </location>
</feature>
<feature type="transmembrane region" description="Helical" evidence="5">
    <location>
        <begin position="227"/>
        <end position="252"/>
    </location>
</feature>
<feature type="transmembrane region" description="Helical" evidence="5">
    <location>
        <begin position="147"/>
        <end position="170"/>
    </location>
</feature>
<feature type="transmembrane region" description="Helical" evidence="5">
    <location>
        <begin position="17"/>
        <end position="44"/>
    </location>
</feature>
<evidence type="ECO:0000256" key="5">
    <source>
        <dbReference type="SAM" id="Phobius"/>
    </source>
</evidence>
<dbReference type="PROSITE" id="PS50850">
    <property type="entry name" value="MFS"/>
    <property type="match status" value="1"/>
</dbReference>
<evidence type="ECO:0000256" key="4">
    <source>
        <dbReference type="ARBA" id="ARBA00023136"/>
    </source>
</evidence>
<keyword evidence="4 5" id="KW-0472">Membrane</keyword>
<dbReference type="EMBL" id="CP102845">
    <property type="protein sequence ID" value="UVF17814.1"/>
    <property type="molecule type" value="Genomic_DNA"/>
</dbReference>
<dbReference type="InterPro" id="IPR050382">
    <property type="entry name" value="MFS_Na/Anion_cotransporter"/>
</dbReference>
<evidence type="ECO:0000256" key="2">
    <source>
        <dbReference type="ARBA" id="ARBA00022692"/>
    </source>
</evidence>
<evidence type="ECO:0000256" key="3">
    <source>
        <dbReference type="ARBA" id="ARBA00022989"/>
    </source>
</evidence>
<proteinExistence type="predicted"/>
<dbReference type="InterPro" id="IPR011701">
    <property type="entry name" value="MFS"/>
</dbReference>
<evidence type="ECO:0000313" key="8">
    <source>
        <dbReference type="Proteomes" id="UP001017257"/>
    </source>
</evidence>
<dbReference type="Gene3D" id="1.20.1250.20">
    <property type="entry name" value="MFS general substrate transporter like domains"/>
    <property type="match status" value="2"/>
</dbReference>
<accession>A0ABY5RP74</accession>
<dbReference type="SUPFAM" id="SSF103473">
    <property type="entry name" value="MFS general substrate transporter"/>
    <property type="match status" value="1"/>
</dbReference>
<sequence>MSPRAASTDGAADPARLWIVVGMLCLLMLINFADRAVLGLAAVPIMREMGLSHSEFGLIAASFFTFFSLSAAIGGFLVNRVATTWVLAGLALIWSLCQLPMLLPVTVTALVANRVLLGFGEGPAYPVAVHAAYKWFPREHRALPTSLIAVGALAGNGIVAPVIVTVIAAWSWQAAFGLLGLLGIVWCVAWLMVAREGPLVAEGRVTGSVVEPEKQLSYRRLLGCRTVVGVEIVGFSAYWLLTIAIVWLPAFLHQAFGYTPIQAGWIMMLASLCQIILLPGVSSLSDGLKRRGVSSRIAGGWVACAAVLASGLMVILMSLSTGSVLVIVCTVVAFSLCNVMFVLGPVLVADVTPVAQRGAALGMVNAITTLAGPFAPTVMGVMVDASAGTPEGTRNALLLSGLLAVVGASAGFVLIDPEADRARDAPSLRMERSSA</sequence>
<evidence type="ECO:0000313" key="7">
    <source>
        <dbReference type="EMBL" id="UVF17814.1"/>
    </source>
</evidence>
<feature type="transmembrane region" description="Helical" evidence="5">
    <location>
        <begin position="56"/>
        <end position="78"/>
    </location>
</feature>
<dbReference type="InterPro" id="IPR036259">
    <property type="entry name" value="MFS_trans_sf"/>
</dbReference>
<dbReference type="PANTHER" id="PTHR11662">
    <property type="entry name" value="SOLUTE CARRIER FAMILY 17"/>
    <property type="match status" value="1"/>
</dbReference>
<gene>
    <name evidence="7" type="ORF">HPT29_014900</name>
</gene>
<evidence type="ECO:0000259" key="6">
    <source>
        <dbReference type="PROSITE" id="PS50850"/>
    </source>
</evidence>
<organism evidence="7 8">
    <name type="scientific">Microvirga terrae</name>
    <dbReference type="NCBI Taxonomy" id="2740529"/>
    <lineage>
        <taxon>Bacteria</taxon>
        <taxon>Pseudomonadati</taxon>
        <taxon>Pseudomonadota</taxon>
        <taxon>Alphaproteobacteria</taxon>
        <taxon>Hyphomicrobiales</taxon>
        <taxon>Methylobacteriaceae</taxon>
        <taxon>Microvirga</taxon>
    </lineage>
</organism>
<feature type="transmembrane region" description="Helical" evidence="5">
    <location>
        <begin position="360"/>
        <end position="383"/>
    </location>
</feature>
<keyword evidence="2 5" id="KW-0812">Transmembrane</keyword>
<feature type="transmembrane region" description="Helical" evidence="5">
    <location>
        <begin position="264"/>
        <end position="285"/>
    </location>
</feature>
<dbReference type="Proteomes" id="UP001017257">
    <property type="component" value="Chromosome"/>
</dbReference>
<protein>
    <submittedName>
        <fullName evidence="7">MFS transporter</fullName>
    </submittedName>
</protein>
<reference evidence="7" key="1">
    <citation type="submission" date="2022-08" db="EMBL/GenBank/DDBJ databases">
        <title>Microvirga terrae sp. nov., isolated from soil.</title>
        <authorList>
            <person name="Kim K.H."/>
            <person name="Seo Y.L."/>
            <person name="Kim J.M."/>
            <person name="Lee J.K."/>
            <person name="Han D.M."/>
            <person name="Jeon C.O."/>
        </authorList>
    </citation>
    <scope>NUCLEOTIDE SEQUENCE</scope>
    <source>
        <strain evidence="7">R24</strain>
    </source>
</reference>